<dbReference type="InterPro" id="IPR003850">
    <property type="entry name" value="PurS"/>
</dbReference>
<evidence type="ECO:0000256" key="2">
    <source>
        <dbReference type="ARBA" id="ARBA00022598"/>
    </source>
</evidence>
<comment type="catalytic activity">
    <reaction evidence="6">
        <text>N(2)-formyl-N(1)-(5-phospho-beta-D-ribosyl)glycinamide + L-glutamine + ATP + H2O = 2-formamido-N(1)-(5-O-phospho-beta-D-ribosyl)acetamidine + L-glutamate + ADP + phosphate + H(+)</text>
        <dbReference type="Rhea" id="RHEA:17129"/>
        <dbReference type="ChEBI" id="CHEBI:15377"/>
        <dbReference type="ChEBI" id="CHEBI:15378"/>
        <dbReference type="ChEBI" id="CHEBI:29985"/>
        <dbReference type="ChEBI" id="CHEBI:30616"/>
        <dbReference type="ChEBI" id="CHEBI:43474"/>
        <dbReference type="ChEBI" id="CHEBI:58359"/>
        <dbReference type="ChEBI" id="CHEBI:147286"/>
        <dbReference type="ChEBI" id="CHEBI:147287"/>
        <dbReference type="ChEBI" id="CHEBI:456216"/>
        <dbReference type="EC" id="6.3.5.3"/>
    </reaction>
</comment>
<keyword evidence="1 6" id="KW-0963">Cytoplasm</keyword>
<evidence type="ECO:0000256" key="6">
    <source>
        <dbReference type="HAMAP-Rule" id="MF_01926"/>
    </source>
</evidence>
<accession>A0AAV3SMA4</accession>
<dbReference type="GO" id="GO:0004642">
    <property type="term" value="F:phosphoribosylformylglycinamidine synthase activity"/>
    <property type="evidence" value="ECO:0007669"/>
    <property type="project" value="UniProtKB-UniRule"/>
</dbReference>
<dbReference type="NCBIfam" id="TIGR00302">
    <property type="entry name" value="phosphoribosylformylglycinamidine synthase subunit PurS"/>
    <property type="match status" value="1"/>
</dbReference>
<keyword evidence="5 6" id="KW-0067">ATP-binding</keyword>
<dbReference type="Gene3D" id="3.30.1280.10">
    <property type="entry name" value="Phosphoribosylformylglycinamidine synthase subunit PurS"/>
    <property type="match status" value="1"/>
</dbReference>
<comment type="caution">
    <text evidence="7">The sequence shown here is derived from an EMBL/GenBank/DDBJ whole genome shotgun (WGS) entry which is preliminary data.</text>
</comment>
<dbReference type="EMBL" id="BAAADN010000089">
    <property type="protein sequence ID" value="GAA0476743.1"/>
    <property type="molecule type" value="Genomic_DNA"/>
</dbReference>
<keyword evidence="3 6" id="KW-0547">Nucleotide-binding</keyword>
<comment type="pathway">
    <text evidence="6">Purine metabolism; IMP biosynthesis via de novo pathway; 5-amino-1-(5-phospho-D-ribosyl)imidazole from N(2)-formyl-N(1)-(5-phospho-D-ribosyl)glycinamide: step 1/2.</text>
</comment>
<dbReference type="InterPro" id="IPR036604">
    <property type="entry name" value="PurS-like_sf"/>
</dbReference>
<dbReference type="Proteomes" id="UP001500962">
    <property type="component" value="Unassembled WGS sequence"/>
</dbReference>
<dbReference type="HAMAP" id="MF_01926">
    <property type="entry name" value="PurS"/>
    <property type="match status" value="1"/>
</dbReference>
<evidence type="ECO:0000256" key="3">
    <source>
        <dbReference type="ARBA" id="ARBA00022741"/>
    </source>
</evidence>
<keyword evidence="2 6" id="KW-0436">Ligase</keyword>
<sequence>MTDGRRSETAKSVLEITVRMSATNAIRSAFAYRDPPPDMTAYTAVVTVRLKRGVLDPEAETTRQALSRLGFELDELRAADRFEIDLDAESEAAAAERAESMAERLLANPTIHDYSVDIENR</sequence>
<evidence type="ECO:0000256" key="5">
    <source>
        <dbReference type="ARBA" id="ARBA00022840"/>
    </source>
</evidence>
<evidence type="ECO:0000313" key="7">
    <source>
        <dbReference type="EMBL" id="GAA0476743.1"/>
    </source>
</evidence>
<name>A0AAV3SMA4_HALDO</name>
<dbReference type="AlphaFoldDB" id="A0AAV3SMA4"/>
<evidence type="ECO:0000313" key="8">
    <source>
        <dbReference type="Proteomes" id="UP001500962"/>
    </source>
</evidence>
<dbReference type="GO" id="GO:0005524">
    <property type="term" value="F:ATP binding"/>
    <property type="evidence" value="ECO:0007669"/>
    <property type="project" value="UniProtKB-UniRule"/>
</dbReference>
<proteinExistence type="inferred from homology"/>
<dbReference type="PANTHER" id="PTHR34696:SF1">
    <property type="entry name" value="PHOSPHORIBOSYLFORMYLGLYCINAMIDINE SYNTHASE SUBUNIT PURS"/>
    <property type="match status" value="1"/>
</dbReference>
<comment type="similarity">
    <text evidence="6">Belongs to the PurS family.</text>
</comment>
<comment type="function">
    <text evidence="6">Part of the phosphoribosylformylglycinamidine synthase complex involved in the purines biosynthetic pathway. Catalyzes the ATP-dependent conversion of formylglycinamide ribonucleotide (FGAR) and glutamine to yield formylglycinamidine ribonucleotide (FGAM) and glutamate. The FGAM synthase complex is composed of three subunits. PurQ produces an ammonia molecule by converting glutamine to glutamate. PurL transfers the ammonia molecule to FGAR to form FGAM in an ATP-dependent manner. PurS interacts with PurQ and PurL and is thought to assist in the transfer of the ammonia molecule from PurQ to PurL.</text>
</comment>
<dbReference type="GO" id="GO:0006189">
    <property type="term" value="P:'de novo' IMP biosynthetic process"/>
    <property type="evidence" value="ECO:0007669"/>
    <property type="project" value="UniProtKB-UniRule"/>
</dbReference>
<dbReference type="SUPFAM" id="SSF82697">
    <property type="entry name" value="PurS-like"/>
    <property type="match status" value="1"/>
</dbReference>
<dbReference type="GO" id="GO:0005737">
    <property type="term" value="C:cytoplasm"/>
    <property type="evidence" value="ECO:0007669"/>
    <property type="project" value="UniProtKB-SubCell"/>
</dbReference>
<comment type="subunit">
    <text evidence="6">Part of the FGAM synthase complex composed of 1 PurL, 1 PurQ and 2 PurS subunits.</text>
</comment>
<dbReference type="NCBIfam" id="NF004630">
    <property type="entry name" value="PRK05974.1"/>
    <property type="match status" value="1"/>
</dbReference>
<gene>
    <name evidence="6" type="primary">purS</name>
    <name evidence="7" type="ORF">GCM10008985_36330</name>
</gene>
<dbReference type="PANTHER" id="PTHR34696">
    <property type="entry name" value="PHOSPHORIBOSYLFORMYLGLYCINAMIDINE SYNTHASE SUBUNIT PURS"/>
    <property type="match status" value="1"/>
</dbReference>
<protein>
    <recommendedName>
        <fullName evidence="6">Phosphoribosylformylglycinamidine synthase subunit PurS</fullName>
        <shortName evidence="6">FGAM synthase</shortName>
        <ecNumber evidence="6">6.3.5.3</ecNumber>
    </recommendedName>
    <alternativeName>
        <fullName evidence="6">Formylglycinamide ribonucleotide amidotransferase subunit III</fullName>
        <shortName evidence="6">FGAR amidotransferase III</shortName>
        <shortName evidence="6">FGAR-AT III</shortName>
    </alternativeName>
    <alternativeName>
        <fullName evidence="6">Phosphoribosylformylglycinamidine synthase subunit III</fullName>
    </alternativeName>
</protein>
<dbReference type="EC" id="6.3.5.3" evidence="6"/>
<evidence type="ECO:0000256" key="1">
    <source>
        <dbReference type="ARBA" id="ARBA00022490"/>
    </source>
</evidence>
<reference evidence="7" key="1">
    <citation type="journal article" date="2014" name="Int. J. Syst. Evol. Microbiol.">
        <title>Complete genome sequence of Corynebacterium casei LMG S-19264T (=DSM 44701T), isolated from a smear-ripened cheese.</title>
        <authorList>
            <consortium name="US DOE Joint Genome Institute (JGI-PGF)"/>
            <person name="Walter F."/>
            <person name="Albersmeier A."/>
            <person name="Kalinowski J."/>
            <person name="Ruckert C."/>
        </authorList>
    </citation>
    <scope>NUCLEOTIDE SEQUENCE</scope>
    <source>
        <strain evidence="7">JCM 12289</strain>
    </source>
</reference>
<comment type="subcellular location">
    <subcellularLocation>
        <location evidence="6">Cytoplasm</location>
    </subcellularLocation>
</comment>
<evidence type="ECO:0000256" key="4">
    <source>
        <dbReference type="ARBA" id="ARBA00022755"/>
    </source>
</evidence>
<keyword evidence="4 6" id="KW-0658">Purine biosynthesis</keyword>
<reference evidence="7" key="2">
    <citation type="submission" date="2023-12" db="EMBL/GenBank/DDBJ databases">
        <authorList>
            <person name="Sun Q."/>
            <person name="Inoue M."/>
        </authorList>
    </citation>
    <scope>NUCLEOTIDE SEQUENCE</scope>
    <source>
        <strain evidence="7">JCM 12289</strain>
    </source>
</reference>
<organism evidence="7 8">
    <name type="scientific">Halococcus dombrowskii</name>
    <dbReference type="NCBI Taxonomy" id="179637"/>
    <lineage>
        <taxon>Archaea</taxon>
        <taxon>Methanobacteriati</taxon>
        <taxon>Methanobacteriota</taxon>
        <taxon>Stenosarchaea group</taxon>
        <taxon>Halobacteria</taxon>
        <taxon>Halobacteriales</taxon>
        <taxon>Halococcaceae</taxon>
        <taxon>Halococcus</taxon>
    </lineage>
</organism>
<dbReference type="Pfam" id="PF02700">
    <property type="entry name" value="PurS"/>
    <property type="match status" value="1"/>
</dbReference>